<dbReference type="AlphaFoldDB" id="A0A0A1X1I3"/>
<dbReference type="EMBL" id="GBXI01009561">
    <property type="protein sequence ID" value="JAD04731.1"/>
    <property type="molecule type" value="Transcribed_RNA"/>
</dbReference>
<proteinExistence type="predicted"/>
<sequence length="158" mass="17491">LPPPRQYQQPQIPLHRDILVNYRQPLPPINPDSEYISHPQVVRPQAYSPPPIYRSNAGFQRLPPQLTATGEQDGLYYIAPKYRRSNNSNGNGRSNHENSNNNNNSNNENKNNNEADSSGSSNSQGSQSRGDDAGKTNAQNTNAKTSTPTRSNNGNINH</sequence>
<organism evidence="2">
    <name type="scientific">Zeugodacus cucurbitae</name>
    <name type="common">Melon fruit fly</name>
    <name type="synonym">Bactrocera cucurbitae</name>
    <dbReference type="NCBI Taxonomy" id="28588"/>
    <lineage>
        <taxon>Eukaryota</taxon>
        <taxon>Metazoa</taxon>
        <taxon>Ecdysozoa</taxon>
        <taxon>Arthropoda</taxon>
        <taxon>Hexapoda</taxon>
        <taxon>Insecta</taxon>
        <taxon>Pterygota</taxon>
        <taxon>Neoptera</taxon>
        <taxon>Endopterygota</taxon>
        <taxon>Diptera</taxon>
        <taxon>Brachycera</taxon>
        <taxon>Muscomorpha</taxon>
        <taxon>Tephritoidea</taxon>
        <taxon>Tephritidae</taxon>
        <taxon>Zeugodacus</taxon>
        <taxon>Zeugodacus</taxon>
    </lineage>
</organism>
<name>A0A0A1X1I3_ZEUCU</name>
<evidence type="ECO:0000256" key="1">
    <source>
        <dbReference type="SAM" id="MobiDB-lite"/>
    </source>
</evidence>
<feature type="non-terminal residue" evidence="2">
    <location>
        <position position="1"/>
    </location>
</feature>
<dbReference type="EMBL" id="GBXI01009164">
    <property type="protein sequence ID" value="JAD05128.1"/>
    <property type="molecule type" value="Transcribed_RNA"/>
</dbReference>
<feature type="region of interest" description="Disordered" evidence="1">
    <location>
        <begin position="46"/>
        <end position="158"/>
    </location>
</feature>
<evidence type="ECO:0000313" key="2">
    <source>
        <dbReference type="EMBL" id="JAD04731.1"/>
    </source>
</evidence>
<evidence type="ECO:0000313" key="3">
    <source>
        <dbReference type="EMBL" id="JAD05128.1"/>
    </source>
</evidence>
<protein>
    <submittedName>
        <fullName evidence="2">Uncharacterized protein</fullName>
    </submittedName>
</protein>
<feature type="compositionally biased region" description="Polar residues" evidence="1">
    <location>
        <begin position="136"/>
        <end position="158"/>
    </location>
</feature>
<feature type="compositionally biased region" description="Low complexity" evidence="1">
    <location>
        <begin position="85"/>
        <end position="128"/>
    </location>
</feature>
<gene>
    <name evidence="2" type="ORF">g.46825</name>
    <name evidence="3" type="ORF">g.46828</name>
</gene>
<reference evidence="2" key="1">
    <citation type="submission" date="2014-11" db="EMBL/GenBank/DDBJ databases">
        <authorList>
            <person name="Geib S."/>
        </authorList>
    </citation>
    <scope>NUCLEOTIDE SEQUENCE</scope>
</reference>
<accession>A0A0A1X1I3</accession>
<reference evidence="2" key="2">
    <citation type="journal article" date="2015" name="Gigascience">
        <title>Reconstructing a comprehensive transcriptome assembly of a white-pupal translocated strain of the pest fruit fly Bactrocera cucurbitae.</title>
        <authorList>
            <person name="Sim S.B."/>
            <person name="Calla B."/>
            <person name="Hall B."/>
            <person name="DeRego T."/>
            <person name="Geib S.M."/>
        </authorList>
    </citation>
    <scope>NUCLEOTIDE SEQUENCE</scope>
</reference>